<sequence>MSFDGRLSFLKKQIDDLKNEIRKDSVKELALSQRNEVATQKIKEISKKSVHGNCIKDMNFKGKKRLGGFSCQLCQSLLSAGHSTGSCKHHQKQVR</sequence>
<dbReference type="EMBL" id="CAJZBQ010000013">
    <property type="protein sequence ID" value="CAG9315067.1"/>
    <property type="molecule type" value="Genomic_DNA"/>
</dbReference>
<proteinExistence type="predicted"/>
<keyword evidence="2" id="KW-1185">Reference proteome</keyword>
<accession>A0AAU9IPC9</accession>
<dbReference type="AlphaFoldDB" id="A0AAU9IPC9"/>
<reference evidence="1" key="1">
    <citation type="submission" date="2021-09" db="EMBL/GenBank/DDBJ databases">
        <authorList>
            <consortium name="AG Swart"/>
            <person name="Singh M."/>
            <person name="Singh A."/>
            <person name="Seah K."/>
            <person name="Emmerich C."/>
        </authorList>
    </citation>
    <scope>NUCLEOTIDE SEQUENCE</scope>
    <source>
        <strain evidence="1">ATCC30299</strain>
    </source>
</reference>
<protein>
    <submittedName>
        <fullName evidence="1">Uncharacterized protein</fullName>
    </submittedName>
</protein>
<name>A0AAU9IPC9_9CILI</name>
<gene>
    <name evidence="1" type="ORF">BSTOLATCC_MIC12842</name>
</gene>
<comment type="caution">
    <text evidence="1">The sequence shown here is derived from an EMBL/GenBank/DDBJ whole genome shotgun (WGS) entry which is preliminary data.</text>
</comment>
<evidence type="ECO:0000313" key="2">
    <source>
        <dbReference type="Proteomes" id="UP001162131"/>
    </source>
</evidence>
<evidence type="ECO:0000313" key="1">
    <source>
        <dbReference type="EMBL" id="CAG9315067.1"/>
    </source>
</evidence>
<organism evidence="1 2">
    <name type="scientific">Blepharisma stoltei</name>
    <dbReference type="NCBI Taxonomy" id="1481888"/>
    <lineage>
        <taxon>Eukaryota</taxon>
        <taxon>Sar</taxon>
        <taxon>Alveolata</taxon>
        <taxon>Ciliophora</taxon>
        <taxon>Postciliodesmatophora</taxon>
        <taxon>Heterotrichea</taxon>
        <taxon>Heterotrichida</taxon>
        <taxon>Blepharismidae</taxon>
        <taxon>Blepharisma</taxon>
    </lineage>
</organism>
<dbReference type="Proteomes" id="UP001162131">
    <property type="component" value="Unassembled WGS sequence"/>
</dbReference>